<reference evidence="1" key="1">
    <citation type="submission" date="2022-08" db="EMBL/GenBank/DDBJ databases">
        <title>Genome Sequence of Pycnoporus sanguineus.</title>
        <authorList>
            <person name="Buettner E."/>
        </authorList>
    </citation>
    <scope>NUCLEOTIDE SEQUENCE</scope>
    <source>
        <strain evidence="1">CG-C14</strain>
    </source>
</reference>
<dbReference type="EMBL" id="JANSHE010002180">
    <property type="protein sequence ID" value="KAJ2994494.1"/>
    <property type="molecule type" value="Genomic_DNA"/>
</dbReference>
<evidence type="ECO:0000313" key="2">
    <source>
        <dbReference type="Proteomes" id="UP001144978"/>
    </source>
</evidence>
<sequence>MIAVESAALYLAFTVVFLVSYAIKAPINALWLAIATAAEPIATYLIIYRVADGKAWTQETVSAQTTTSILFCLQTGMPMSPKERVSEGLQTAANYGSFTLDLPAKRERVAKVERSNLRSEMAVEDQPSPELVRQEEEYLRKVHPTPEDIPGCMKLFDDFLLCNGKCSLPPLVLGPALNGGTWE</sequence>
<proteinExistence type="predicted"/>
<dbReference type="Proteomes" id="UP001144978">
    <property type="component" value="Unassembled WGS sequence"/>
</dbReference>
<keyword evidence="2" id="KW-1185">Reference proteome</keyword>
<name>A0ACC1PKX8_9APHY</name>
<accession>A0ACC1PKX8</accession>
<evidence type="ECO:0000313" key="1">
    <source>
        <dbReference type="EMBL" id="KAJ2994494.1"/>
    </source>
</evidence>
<comment type="caution">
    <text evidence="1">The sequence shown here is derived from an EMBL/GenBank/DDBJ whole genome shotgun (WGS) entry which is preliminary data.</text>
</comment>
<protein>
    <submittedName>
        <fullName evidence="1">Uncharacterized protein</fullName>
    </submittedName>
</protein>
<gene>
    <name evidence="1" type="ORF">NUW54_g7540</name>
</gene>
<organism evidence="1 2">
    <name type="scientific">Trametes sanguinea</name>
    <dbReference type="NCBI Taxonomy" id="158606"/>
    <lineage>
        <taxon>Eukaryota</taxon>
        <taxon>Fungi</taxon>
        <taxon>Dikarya</taxon>
        <taxon>Basidiomycota</taxon>
        <taxon>Agaricomycotina</taxon>
        <taxon>Agaricomycetes</taxon>
        <taxon>Polyporales</taxon>
        <taxon>Polyporaceae</taxon>
        <taxon>Trametes</taxon>
    </lineage>
</organism>